<dbReference type="PANTHER" id="PTHR10587:SF134">
    <property type="entry name" value="SECRETED PROTEIN"/>
    <property type="match status" value="1"/>
</dbReference>
<name>A0ABT9VE32_9BACI</name>
<dbReference type="CDD" id="cd10955">
    <property type="entry name" value="CE4_BH0857_like"/>
    <property type="match status" value="1"/>
</dbReference>
<comment type="caution">
    <text evidence="2">The sequence shown here is derived from an EMBL/GenBank/DDBJ whole genome shotgun (WGS) entry which is preliminary data.</text>
</comment>
<evidence type="ECO:0000313" key="2">
    <source>
        <dbReference type="EMBL" id="MDQ0159238.1"/>
    </source>
</evidence>
<dbReference type="PROSITE" id="PS51677">
    <property type="entry name" value="NODB"/>
    <property type="match status" value="1"/>
</dbReference>
<dbReference type="Pfam" id="PF01522">
    <property type="entry name" value="Polysacc_deac_1"/>
    <property type="match status" value="1"/>
</dbReference>
<sequence>MNILHLNKGQLMKQIILLIGVCFLVSACSDTLPADMHTEIKSSTHQKAPIQAQDDSITINHYDRSPSEWGEFVSGVKTQLDTNQKQIALTFDACGGAHGSGYDQAIIDYLIEQEIPATLFMNKRWIEENPDTFQQLANNPLFQIENHGTHHKPLSVTGKEAYGINGTKDAQAAYDEVMVNQDHISSITGEAPSYFRSGTAHYDDVAVDLVEALGLEVVNYDILGDAGGTHSSDEVEESLLQARAGSIALLHMNQPSSGTSGGVQAAIPQLQNDGFEFIKLDQADLK</sequence>
<organism evidence="2 3">
    <name type="scientific">Alkalibacillus salilacus</name>
    <dbReference type="NCBI Taxonomy" id="284582"/>
    <lineage>
        <taxon>Bacteria</taxon>
        <taxon>Bacillati</taxon>
        <taxon>Bacillota</taxon>
        <taxon>Bacilli</taxon>
        <taxon>Bacillales</taxon>
        <taxon>Bacillaceae</taxon>
        <taxon>Alkalibacillus</taxon>
    </lineage>
</organism>
<dbReference type="InterPro" id="IPR011330">
    <property type="entry name" value="Glyco_hydro/deAcase_b/a-brl"/>
</dbReference>
<proteinExistence type="predicted"/>
<protein>
    <submittedName>
        <fullName evidence="2">Peptidoglycan/xylan/chitin deacetylase (PgdA/CDA1 family)</fullName>
    </submittedName>
</protein>
<feature type="domain" description="NodB homology" evidence="1">
    <location>
        <begin position="85"/>
        <end position="278"/>
    </location>
</feature>
<dbReference type="PANTHER" id="PTHR10587">
    <property type="entry name" value="GLYCOSYL TRANSFERASE-RELATED"/>
    <property type="match status" value="1"/>
</dbReference>
<reference evidence="2 3" key="1">
    <citation type="submission" date="2023-07" db="EMBL/GenBank/DDBJ databases">
        <title>Genomic Encyclopedia of Type Strains, Phase IV (KMG-IV): sequencing the most valuable type-strain genomes for metagenomic binning, comparative biology and taxonomic classification.</title>
        <authorList>
            <person name="Goeker M."/>
        </authorList>
    </citation>
    <scope>NUCLEOTIDE SEQUENCE [LARGE SCALE GENOMIC DNA]</scope>
    <source>
        <strain evidence="2 3">DSM 16460</strain>
    </source>
</reference>
<keyword evidence="3" id="KW-1185">Reference proteome</keyword>
<dbReference type="InterPro" id="IPR050248">
    <property type="entry name" value="Polysacc_deacetylase_ArnD"/>
</dbReference>
<evidence type="ECO:0000259" key="1">
    <source>
        <dbReference type="PROSITE" id="PS51677"/>
    </source>
</evidence>
<dbReference type="Gene3D" id="3.20.20.370">
    <property type="entry name" value="Glycoside hydrolase/deacetylase"/>
    <property type="match status" value="1"/>
</dbReference>
<dbReference type="InterPro" id="IPR002509">
    <property type="entry name" value="NODB_dom"/>
</dbReference>
<dbReference type="SUPFAM" id="SSF88713">
    <property type="entry name" value="Glycoside hydrolase/deacetylase"/>
    <property type="match status" value="1"/>
</dbReference>
<dbReference type="Proteomes" id="UP001224359">
    <property type="component" value="Unassembled WGS sequence"/>
</dbReference>
<dbReference type="EMBL" id="JAUSTQ010000004">
    <property type="protein sequence ID" value="MDQ0159238.1"/>
    <property type="molecule type" value="Genomic_DNA"/>
</dbReference>
<gene>
    <name evidence="2" type="ORF">J2S77_001202</name>
</gene>
<evidence type="ECO:0000313" key="3">
    <source>
        <dbReference type="Proteomes" id="UP001224359"/>
    </source>
</evidence>
<accession>A0ABT9VE32</accession>